<evidence type="ECO:0000313" key="2">
    <source>
        <dbReference type="EMBL" id="KAK8769258.1"/>
    </source>
</evidence>
<dbReference type="EMBL" id="JARKHS020022847">
    <property type="protein sequence ID" value="KAK8769258.1"/>
    <property type="molecule type" value="Genomic_DNA"/>
</dbReference>
<comment type="caution">
    <text evidence="2">The sequence shown here is derived from an EMBL/GenBank/DDBJ whole genome shotgun (WGS) entry which is preliminary data.</text>
</comment>
<sequence>MRVDESVAGHDDVPPRGPSSPPGSSSETSSSTASTTSASSSTEEEDEAGGPGTAVISSGADLPYPGFVPVALYYFHQDRPPRSWCLRLVTNPYP</sequence>
<evidence type="ECO:0000313" key="4">
    <source>
        <dbReference type="Proteomes" id="UP001321473"/>
    </source>
</evidence>
<reference evidence="2" key="2">
    <citation type="submission" date="2023-03" db="EMBL/GenBank/DDBJ databases">
        <authorList>
            <person name="Thuy-Boun P."/>
        </authorList>
    </citation>
    <scope>NUCLEOTIDE SEQUENCE</scope>
    <source>
        <strain evidence="2">F_SG_1</strain>
        <tissue evidence="2">Salivary glands</tissue>
    </source>
</reference>
<reference evidence="2" key="3">
    <citation type="submission" date="2024-02" db="EMBL/GenBank/DDBJ databases">
        <authorList>
            <person name="Mcdaniel E.A."/>
            <person name="Celebi F.M."/>
            <person name="Reiter T."/>
            <person name="Weiss E.C."/>
            <person name="Chou S."/>
        </authorList>
    </citation>
    <scope>NUCLEOTIDE SEQUENCE</scope>
    <source>
        <strain evidence="2">F_SG_1</strain>
        <tissue evidence="2">Salivary glands</tissue>
    </source>
</reference>
<feature type="compositionally biased region" description="Basic and acidic residues" evidence="1">
    <location>
        <begin position="1"/>
        <end position="14"/>
    </location>
</feature>
<name>A0AAQ4E3H7_AMBAM</name>
<feature type="compositionally biased region" description="Low complexity" evidence="1">
    <location>
        <begin position="22"/>
        <end position="41"/>
    </location>
</feature>
<proteinExistence type="predicted"/>
<evidence type="ECO:0000256" key="1">
    <source>
        <dbReference type="SAM" id="MobiDB-lite"/>
    </source>
</evidence>
<organism evidence="2 4">
    <name type="scientific">Amblyomma americanum</name>
    <name type="common">Lone star tick</name>
    <dbReference type="NCBI Taxonomy" id="6943"/>
    <lineage>
        <taxon>Eukaryota</taxon>
        <taxon>Metazoa</taxon>
        <taxon>Ecdysozoa</taxon>
        <taxon>Arthropoda</taxon>
        <taxon>Chelicerata</taxon>
        <taxon>Arachnida</taxon>
        <taxon>Acari</taxon>
        <taxon>Parasitiformes</taxon>
        <taxon>Ixodida</taxon>
        <taxon>Ixodoidea</taxon>
        <taxon>Ixodidae</taxon>
        <taxon>Amblyomminae</taxon>
        <taxon>Amblyomma</taxon>
    </lineage>
</organism>
<protein>
    <submittedName>
        <fullName evidence="2">Uncharacterized protein</fullName>
    </submittedName>
</protein>
<feature type="region of interest" description="Disordered" evidence="1">
    <location>
        <begin position="1"/>
        <end position="61"/>
    </location>
</feature>
<accession>A0AAQ4E3H7</accession>
<dbReference type="EMBL" id="JARKHS020005906">
    <property type="protein sequence ID" value="KAK8783077.1"/>
    <property type="molecule type" value="Genomic_DNA"/>
</dbReference>
<gene>
    <name evidence="2" type="ORF">V5799_014276</name>
    <name evidence="3" type="ORF">V5799_015580</name>
</gene>
<dbReference type="Proteomes" id="UP001321473">
    <property type="component" value="Unassembled WGS sequence"/>
</dbReference>
<dbReference type="AlphaFoldDB" id="A0AAQ4E3H7"/>
<reference evidence="2 4" key="1">
    <citation type="journal article" date="2023" name="Arcadia Sci">
        <title>De novo assembly of a long-read Amblyomma americanum tick genome.</title>
        <authorList>
            <person name="Chou S."/>
            <person name="Poskanzer K.E."/>
            <person name="Rollins M."/>
            <person name="Thuy-Boun P.S."/>
        </authorList>
    </citation>
    <scope>NUCLEOTIDE SEQUENCE [LARGE SCALE GENOMIC DNA]</scope>
    <source>
        <strain evidence="2">F_SG_1</strain>
        <tissue evidence="2">Salivary glands</tissue>
    </source>
</reference>
<evidence type="ECO:0000313" key="3">
    <source>
        <dbReference type="EMBL" id="KAK8783077.1"/>
    </source>
</evidence>
<keyword evidence="4" id="KW-1185">Reference proteome</keyword>